<protein>
    <submittedName>
        <fullName evidence="1">Uncharacterized protein</fullName>
    </submittedName>
</protein>
<comment type="caution">
    <text evidence="1">The sequence shown here is derived from an EMBL/GenBank/DDBJ whole genome shotgun (WGS) entry which is preliminary data.</text>
</comment>
<organism evidence="1 2">
    <name type="scientific">Sinomonas cellulolyticus</name>
    <dbReference type="NCBI Taxonomy" id="2801916"/>
    <lineage>
        <taxon>Bacteria</taxon>
        <taxon>Bacillati</taxon>
        <taxon>Actinomycetota</taxon>
        <taxon>Actinomycetes</taxon>
        <taxon>Micrococcales</taxon>
        <taxon>Micrococcaceae</taxon>
        <taxon>Sinomonas</taxon>
    </lineage>
</organism>
<accession>A0ABS1K6C3</accession>
<gene>
    <name evidence="1" type="ORF">JJE72_17240</name>
</gene>
<dbReference type="Proteomes" id="UP000639051">
    <property type="component" value="Unassembled WGS sequence"/>
</dbReference>
<evidence type="ECO:0000313" key="1">
    <source>
        <dbReference type="EMBL" id="MBL0707241.1"/>
    </source>
</evidence>
<keyword evidence="2" id="KW-1185">Reference proteome</keyword>
<proteinExistence type="predicted"/>
<sequence>MPTKYVVHEGDPYPTASLAAQGDGRRELEGRFDDGARIYAVVKDGKIMSFEGTRDGQTLETKTFQVEAESLKPQMMPVRCMVCILSSDGSFNCYPIECPGGR</sequence>
<evidence type="ECO:0000313" key="2">
    <source>
        <dbReference type="Proteomes" id="UP000639051"/>
    </source>
</evidence>
<dbReference type="EMBL" id="JAERRC010000046">
    <property type="protein sequence ID" value="MBL0707241.1"/>
    <property type="molecule type" value="Genomic_DNA"/>
</dbReference>
<name>A0ABS1K6C3_9MICC</name>
<reference evidence="1 2" key="1">
    <citation type="submission" date="2021-01" db="EMBL/GenBank/DDBJ databases">
        <title>Genome public.</title>
        <authorList>
            <person name="Liu C."/>
            <person name="Sun Q."/>
        </authorList>
    </citation>
    <scope>NUCLEOTIDE SEQUENCE [LARGE SCALE GENOMIC DNA]</scope>
    <source>
        <strain evidence="1 2">JC656</strain>
    </source>
</reference>
<dbReference type="RefSeq" id="WP_189693689.1">
    <property type="nucleotide sequence ID" value="NZ_BNCM01000006.1"/>
</dbReference>